<name>A0A226DM62_FOLCA</name>
<sequence length="643" mass="72890">MEFSEVTRVLEELELSRYLDKFKENQITDRSFVLLSRDDLSEIVPVLGHRLQILSAIEALKSGKENNFMIQAKEIILDSDISFTQANSAGRRIKFSKSGDENSIFSASLLDAKEMGERGLLCAELLRKKRLNETPKRQNIRKVPKSLQFYSENDDGHFVPSTFSAPDVQNINENVVSNVNCDSQPGGSSQLIHIQLIQAPAVEGNLFSNVIYGFNIDKVLMADETVRNIILSKIPAGEFILRADRQAIAGILINAIIRCLGTCPGKAAMEQVAKHLVLKYPSFGDVRRQERGWEMWFFHTPFAPAATGFLEERLKSQRKKINKKTPTKNLQVVLFNENSLSWNSDDDDEPEPDERKFEYMRQNKGVEVINIMKNTVFQRRTLIRRHTSQPGTLDISALPKLCEILRPLFDTDNMIVQDFNIRHPTLSLIMYDRWPKVAKLLLEYAEKSGINYGKKLGISKNRYDFTNDDTYLVAYSLLPFILPSTGRRLKCDSQDGHDSDDEEAEGPPPPKRSRGKRQSKGKASDLDTLQSLIIFKPKLTHVAKVIKENTTMSPFILALGSPSNLEFVSFFVIFQKIAIPCGEKFLKAFDTCFKLFTVLYVPLPLKSLDLWMFIVHGVGGKPCLRDELPPVVQSLIGQIMPRV</sequence>
<dbReference type="SUPFAM" id="SSF47769">
    <property type="entry name" value="SAM/Pointed domain"/>
    <property type="match status" value="1"/>
</dbReference>
<dbReference type="Gene3D" id="1.10.150.50">
    <property type="entry name" value="Transcription Factor, Ets-1"/>
    <property type="match status" value="1"/>
</dbReference>
<dbReference type="SMART" id="SM00454">
    <property type="entry name" value="SAM"/>
    <property type="match status" value="1"/>
</dbReference>
<dbReference type="CDD" id="cd09487">
    <property type="entry name" value="SAM_superfamily"/>
    <property type="match status" value="1"/>
</dbReference>
<accession>A0A226DM62</accession>
<dbReference type="Proteomes" id="UP000198287">
    <property type="component" value="Unassembled WGS sequence"/>
</dbReference>
<dbReference type="PROSITE" id="PS50105">
    <property type="entry name" value="SAM_DOMAIN"/>
    <property type="match status" value="1"/>
</dbReference>
<comment type="caution">
    <text evidence="3">The sequence shown here is derived from an EMBL/GenBank/DDBJ whole genome shotgun (WGS) entry which is preliminary data.</text>
</comment>
<evidence type="ECO:0000313" key="4">
    <source>
        <dbReference type="Proteomes" id="UP000198287"/>
    </source>
</evidence>
<gene>
    <name evidence="3" type="ORF">Fcan01_18974</name>
</gene>
<dbReference type="InterPro" id="IPR013761">
    <property type="entry name" value="SAM/pointed_sf"/>
</dbReference>
<protein>
    <submittedName>
        <fullName evidence="3">Ankyrin repeat and SAM domain-containing protein 6</fullName>
    </submittedName>
</protein>
<dbReference type="PANTHER" id="PTHR31025">
    <property type="entry name" value="SI:CH211-196P9.1-RELATED"/>
    <property type="match status" value="1"/>
</dbReference>
<dbReference type="PANTHER" id="PTHR31025:SF9">
    <property type="entry name" value="SI:DKEY-286J15.1"/>
    <property type="match status" value="1"/>
</dbReference>
<evidence type="ECO:0000259" key="2">
    <source>
        <dbReference type="PROSITE" id="PS50105"/>
    </source>
</evidence>
<dbReference type="Pfam" id="PF00536">
    <property type="entry name" value="SAM_1"/>
    <property type="match status" value="1"/>
</dbReference>
<keyword evidence="4" id="KW-1185">Reference proteome</keyword>
<feature type="compositionally biased region" description="Basic residues" evidence="1">
    <location>
        <begin position="511"/>
        <end position="520"/>
    </location>
</feature>
<dbReference type="OrthoDB" id="8963080at2759"/>
<evidence type="ECO:0000313" key="3">
    <source>
        <dbReference type="EMBL" id="OXA46269.1"/>
    </source>
</evidence>
<proteinExistence type="predicted"/>
<reference evidence="3 4" key="1">
    <citation type="submission" date="2015-12" db="EMBL/GenBank/DDBJ databases">
        <title>The genome of Folsomia candida.</title>
        <authorList>
            <person name="Faddeeva A."/>
            <person name="Derks M.F."/>
            <person name="Anvar Y."/>
            <person name="Smit S."/>
            <person name="Van Straalen N."/>
            <person name="Roelofs D."/>
        </authorList>
    </citation>
    <scope>NUCLEOTIDE SEQUENCE [LARGE SCALE GENOMIC DNA]</scope>
    <source>
        <strain evidence="3 4">VU population</strain>
        <tissue evidence="3">Whole body</tissue>
    </source>
</reference>
<feature type="domain" description="SAM" evidence="2">
    <location>
        <begin position="1"/>
        <end position="63"/>
    </location>
</feature>
<feature type="region of interest" description="Disordered" evidence="1">
    <location>
        <begin position="491"/>
        <end position="524"/>
    </location>
</feature>
<organism evidence="3 4">
    <name type="scientific">Folsomia candida</name>
    <name type="common">Springtail</name>
    <dbReference type="NCBI Taxonomy" id="158441"/>
    <lineage>
        <taxon>Eukaryota</taxon>
        <taxon>Metazoa</taxon>
        <taxon>Ecdysozoa</taxon>
        <taxon>Arthropoda</taxon>
        <taxon>Hexapoda</taxon>
        <taxon>Collembola</taxon>
        <taxon>Entomobryomorpha</taxon>
        <taxon>Isotomoidea</taxon>
        <taxon>Isotomidae</taxon>
        <taxon>Proisotominae</taxon>
        <taxon>Folsomia</taxon>
    </lineage>
</organism>
<dbReference type="InterPro" id="IPR001660">
    <property type="entry name" value="SAM"/>
</dbReference>
<dbReference type="AlphaFoldDB" id="A0A226DM62"/>
<dbReference type="EMBL" id="LNIX01000016">
    <property type="protein sequence ID" value="OXA46269.1"/>
    <property type="molecule type" value="Genomic_DNA"/>
</dbReference>
<evidence type="ECO:0000256" key="1">
    <source>
        <dbReference type="SAM" id="MobiDB-lite"/>
    </source>
</evidence>